<feature type="signal peptide" evidence="2">
    <location>
        <begin position="1"/>
        <end position="23"/>
    </location>
</feature>
<dbReference type="Proteomes" id="UP000272942">
    <property type="component" value="Unassembled WGS sequence"/>
</dbReference>
<feature type="compositionally biased region" description="Polar residues" evidence="1">
    <location>
        <begin position="201"/>
        <end position="217"/>
    </location>
</feature>
<dbReference type="EMBL" id="UZAN01055291">
    <property type="protein sequence ID" value="VDP90793.1"/>
    <property type="molecule type" value="Genomic_DNA"/>
</dbReference>
<evidence type="ECO:0000256" key="1">
    <source>
        <dbReference type="SAM" id="MobiDB-lite"/>
    </source>
</evidence>
<reference evidence="3 4" key="2">
    <citation type="submission" date="2018-11" db="EMBL/GenBank/DDBJ databases">
        <authorList>
            <consortium name="Pathogen Informatics"/>
        </authorList>
    </citation>
    <scope>NUCLEOTIDE SEQUENCE [LARGE SCALE GENOMIC DNA]</scope>
    <source>
        <strain evidence="3 4">Egypt</strain>
    </source>
</reference>
<feature type="chain" id="PRO_5043138302" evidence="2">
    <location>
        <begin position="24"/>
        <end position="355"/>
    </location>
</feature>
<reference evidence="5" key="1">
    <citation type="submission" date="2016-06" db="UniProtKB">
        <authorList>
            <consortium name="WormBaseParasite"/>
        </authorList>
    </citation>
    <scope>IDENTIFICATION</scope>
</reference>
<feature type="compositionally biased region" description="Basic residues" evidence="1">
    <location>
        <begin position="76"/>
        <end position="91"/>
    </location>
</feature>
<keyword evidence="4" id="KW-1185">Reference proteome</keyword>
<feature type="region of interest" description="Disordered" evidence="1">
    <location>
        <begin position="21"/>
        <end position="121"/>
    </location>
</feature>
<sequence>MMLMSSCLLHFLLKFYSSTDSLGSKPRSASGPLNTSITSEESVPMPNTNDSHILDPTSTKLNRDSDEVVELVVHTNKPRRSNRSLRTRHSRTPSEVSYSEGEVLSDSDEDRDGASSVGEANEVVPELLGEKTNVEGQDEERAAEIIQLVHNQFRDATPVSDIDLTELEIMDEWATPAAAAAAAAAAANSKRTDTEPEETAAEQNGSMANTITDSGELTKLNETNQRLSELISEAVVTCGHDMDRLVLEANQSKIALTSSAEAKQSSTLTPQIHLSEDVEASIERTASAFKEHVTSVLANLLHAVPTGSESGGVKTNVKRPVPRPVVCGRRGSRLLGMLQAYRPDAAKRLSNSNIV</sequence>
<dbReference type="WBParaSite" id="ECPE_0001356001-mRNA-1">
    <property type="protein sequence ID" value="ECPE_0001356001-mRNA-1"/>
    <property type="gene ID" value="ECPE_0001356001"/>
</dbReference>
<feature type="compositionally biased region" description="Polar residues" evidence="1">
    <location>
        <begin position="31"/>
        <end position="60"/>
    </location>
</feature>
<dbReference type="AlphaFoldDB" id="A0A183B2T6"/>
<evidence type="ECO:0000313" key="5">
    <source>
        <dbReference type="WBParaSite" id="ECPE_0001356001-mRNA-1"/>
    </source>
</evidence>
<evidence type="ECO:0000256" key="2">
    <source>
        <dbReference type="SAM" id="SignalP"/>
    </source>
</evidence>
<evidence type="ECO:0000313" key="4">
    <source>
        <dbReference type="Proteomes" id="UP000272942"/>
    </source>
</evidence>
<dbReference type="OrthoDB" id="6246380at2759"/>
<organism evidence="5">
    <name type="scientific">Echinostoma caproni</name>
    <dbReference type="NCBI Taxonomy" id="27848"/>
    <lineage>
        <taxon>Eukaryota</taxon>
        <taxon>Metazoa</taxon>
        <taxon>Spiralia</taxon>
        <taxon>Lophotrochozoa</taxon>
        <taxon>Platyhelminthes</taxon>
        <taxon>Trematoda</taxon>
        <taxon>Digenea</taxon>
        <taxon>Plagiorchiida</taxon>
        <taxon>Echinostomata</taxon>
        <taxon>Echinostomatoidea</taxon>
        <taxon>Echinostomatidae</taxon>
        <taxon>Echinostoma</taxon>
    </lineage>
</organism>
<proteinExistence type="predicted"/>
<name>A0A183B2T6_9TREM</name>
<evidence type="ECO:0000313" key="3">
    <source>
        <dbReference type="EMBL" id="VDP90793.1"/>
    </source>
</evidence>
<keyword evidence="2" id="KW-0732">Signal</keyword>
<accession>A0A183B2T6</accession>
<protein>
    <submittedName>
        <fullName evidence="5">DUF4614 domain-containing protein</fullName>
    </submittedName>
</protein>
<gene>
    <name evidence="3" type="ORF">ECPE_LOCUS13521</name>
</gene>
<feature type="region of interest" description="Disordered" evidence="1">
    <location>
        <begin position="185"/>
        <end position="217"/>
    </location>
</feature>